<dbReference type="OrthoDB" id="3365917at2759"/>
<feature type="compositionally biased region" description="Gly residues" evidence="1">
    <location>
        <begin position="125"/>
        <end position="135"/>
    </location>
</feature>
<evidence type="ECO:0000313" key="2">
    <source>
        <dbReference type="EMBL" id="KAF5311498.1"/>
    </source>
</evidence>
<comment type="caution">
    <text evidence="2">The sequence shown here is derived from an EMBL/GenBank/DDBJ whole genome shotgun (WGS) entry which is preliminary data.</text>
</comment>
<reference evidence="2 3" key="1">
    <citation type="journal article" date="2020" name="ISME J.">
        <title>Uncovering the hidden diversity of litter-decomposition mechanisms in mushroom-forming fungi.</title>
        <authorList>
            <person name="Floudas D."/>
            <person name="Bentzer J."/>
            <person name="Ahren D."/>
            <person name="Johansson T."/>
            <person name="Persson P."/>
            <person name="Tunlid A."/>
        </authorList>
    </citation>
    <scope>NUCLEOTIDE SEQUENCE [LARGE SCALE GENOMIC DNA]</scope>
    <source>
        <strain evidence="2 3">CBS 175.51</strain>
    </source>
</reference>
<protein>
    <submittedName>
        <fullName evidence="2">Uncharacterized protein</fullName>
    </submittedName>
</protein>
<proteinExistence type="predicted"/>
<dbReference type="AlphaFoldDB" id="A0A8H5AVW0"/>
<organism evidence="2 3">
    <name type="scientific">Ephemerocybe angulata</name>
    <dbReference type="NCBI Taxonomy" id="980116"/>
    <lineage>
        <taxon>Eukaryota</taxon>
        <taxon>Fungi</taxon>
        <taxon>Dikarya</taxon>
        <taxon>Basidiomycota</taxon>
        <taxon>Agaricomycotina</taxon>
        <taxon>Agaricomycetes</taxon>
        <taxon>Agaricomycetidae</taxon>
        <taxon>Agaricales</taxon>
        <taxon>Agaricineae</taxon>
        <taxon>Psathyrellaceae</taxon>
        <taxon>Ephemerocybe</taxon>
    </lineage>
</organism>
<gene>
    <name evidence="2" type="ORF">D9611_011560</name>
</gene>
<accession>A0A8H5AVW0</accession>
<feature type="compositionally biased region" description="Low complexity" evidence="1">
    <location>
        <begin position="80"/>
        <end position="108"/>
    </location>
</feature>
<feature type="compositionally biased region" description="Gly residues" evidence="1">
    <location>
        <begin position="27"/>
        <end position="79"/>
    </location>
</feature>
<evidence type="ECO:0000256" key="1">
    <source>
        <dbReference type="SAM" id="MobiDB-lite"/>
    </source>
</evidence>
<sequence length="362" mass="36063">MFVPFLTTSSPLRREPAKPPRKNLARAGGGGGGGGGGKGGSSSGGGSSGGGGKGGSSSSGSSSGGSSGGGKGTSSGSGGSSSSSGSGSSSSSRGSGSINSGGVSRGISTGSPGIQSTSTVPSGQMFGGRTVGGGMRNGVYGSRTYGSGYPGSNTTTTGKGTTGRNFPYFFWPLTFGAGTTSYVYLSDSEYGRPDNSSRPGGPLYTASFQGQAANETFRVLSDNSTMDSLADSLAQYCAIYIRARSGATPYSGANSSSPKPEEVIQYYRASSVALSLDGYNNSAVFTDDESAPDTPLPPLLNMELLNCLNQSIGAHVPLVGEYSTAADGPGLGNSATRVQVDVHSNAWLPLLVCLLFMISVTS</sequence>
<dbReference type="EMBL" id="JAACJK010000226">
    <property type="protein sequence ID" value="KAF5311498.1"/>
    <property type="molecule type" value="Genomic_DNA"/>
</dbReference>
<keyword evidence="3" id="KW-1185">Reference proteome</keyword>
<dbReference type="Proteomes" id="UP000541558">
    <property type="component" value="Unassembled WGS sequence"/>
</dbReference>
<feature type="region of interest" description="Disordered" evidence="1">
    <location>
        <begin position="1"/>
        <end position="135"/>
    </location>
</feature>
<feature type="compositionally biased region" description="Polar residues" evidence="1">
    <location>
        <begin position="1"/>
        <end position="11"/>
    </location>
</feature>
<name>A0A8H5AVW0_9AGAR</name>
<feature type="compositionally biased region" description="Polar residues" evidence="1">
    <location>
        <begin position="109"/>
        <end position="122"/>
    </location>
</feature>
<evidence type="ECO:0000313" key="3">
    <source>
        <dbReference type="Proteomes" id="UP000541558"/>
    </source>
</evidence>